<name>A0A024THP9_9STRA</name>
<sequence>MPLDKPAYSVTEAEWVGWMRLGYDVLPPDLDAIRARLRSSVKFDLTIMDVDSRVSKMLEGRMKTLELDYQE</sequence>
<dbReference type="VEuPathDB" id="FungiDB:H310_13048"/>
<dbReference type="GeneID" id="20090098"/>
<protein>
    <submittedName>
        <fullName evidence="1">Uncharacterized protein</fullName>
    </submittedName>
</protein>
<accession>A0A024THP9</accession>
<evidence type="ECO:0000313" key="1">
    <source>
        <dbReference type="EMBL" id="ETV92857.1"/>
    </source>
</evidence>
<gene>
    <name evidence="1" type="ORF">H310_13048</name>
</gene>
<organism evidence="1">
    <name type="scientific">Aphanomyces invadans</name>
    <dbReference type="NCBI Taxonomy" id="157072"/>
    <lineage>
        <taxon>Eukaryota</taxon>
        <taxon>Sar</taxon>
        <taxon>Stramenopiles</taxon>
        <taxon>Oomycota</taxon>
        <taxon>Saprolegniomycetes</taxon>
        <taxon>Saprolegniales</taxon>
        <taxon>Verrucalvaceae</taxon>
        <taxon>Aphanomyces</taxon>
    </lineage>
</organism>
<dbReference type="RefSeq" id="XP_008878627.1">
    <property type="nucleotide sequence ID" value="XM_008880405.1"/>
</dbReference>
<dbReference type="OrthoDB" id="126293at2759"/>
<proteinExistence type="predicted"/>
<reference evidence="1" key="1">
    <citation type="submission" date="2013-12" db="EMBL/GenBank/DDBJ databases">
        <title>The Genome Sequence of Aphanomyces invadans NJM9701.</title>
        <authorList>
            <consortium name="The Broad Institute Genomics Platform"/>
            <person name="Russ C."/>
            <person name="Tyler B."/>
            <person name="van West P."/>
            <person name="Dieguez-Uribeondo J."/>
            <person name="Young S.K."/>
            <person name="Zeng Q."/>
            <person name="Gargeya S."/>
            <person name="Fitzgerald M."/>
            <person name="Abouelleil A."/>
            <person name="Alvarado L."/>
            <person name="Chapman S.B."/>
            <person name="Gainer-Dewar J."/>
            <person name="Goldberg J."/>
            <person name="Griggs A."/>
            <person name="Gujja S."/>
            <person name="Hansen M."/>
            <person name="Howarth C."/>
            <person name="Imamovic A."/>
            <person name="Ireland A."/>
            <person name="Larimer J."/>
            <person name="McCowan C."/>
            <person name="Murphy C."/>
            <person name="Pearson M."/>
            <person name="Poon T.W."/>
            <person name="Priest M."/>
            <person name="Roberts A."/>
            <person name="Saif S."/>
            <person name="Shea T."/>
            <person name="Sykes S."/>
            <person name="Wortman J."/>
            <person name="Nusbaum C."/>
            <person name="Birren B."/>
        </authorList>
    </citation>
    <scope>NUCLEOTIDE SEQUENCE [LARGE SCALE GENOMIC DNA]</scope>
    <source>
        <strain evidence="1">NJM9701</strain>
    </source>
</reference>
<dbReference type="EMBL" id="KI913997">
    <property type="protein sequence ID" value="ETV92857.1"/>
    <property type="molecule type" value="Genomic_DNA"/>
</dbReference>
<dbReference type="AlphaFoldDB" id="A0A024THP9"/>